<evidence type="ECO:0000313" key="7">
    <source>
        <dbReference type="EMBL" id="QLH61700.1"/>
    </source>
</evidence>
<dbReference type="InterPro" id="IPR010998">
    <property type="entry name" value="Integrase_recombinase_N"/>
</dbReference>
<evidence type="ECO:0000313" key="8">
    <source>
        <dbReference type="Proteomes" id="UP000042738"/>
    </source>
</evidence>
<keyword evidence="3" id="KW-0233">DNA recombination</keyword>
<dbReference type="InterPro" id="IPR011010">
    <property type="entry name" value="DNA_brk_join_enz"/>
</dbReference>
<dbReference type="GO" id="GO:0006310">
    <property type="term" value="P:DNA recombination"/>
    <property type="evidence" value="ECO:0007669"/>
    <property type="project" value="UniProtKB-KW"/>
</dbReference>
<sequence length="336" mass="38268">MSIKKLDDGRYEVDIRPRGSEGRRIRRKFNTKGEAQIFERHILVSHHNKEWLDKPADRRKLTELLGRWWVFHGKSHSRGEKERERLTNIIGNLAEMGVTRADQLTRKAIMDYRVMMLDRDLKPSSVNRQCAIMSGMFTKLINAEEYLNPNPFHEVKAFKEAQTDMAFLSADEVELLLSCLDGDDLKAVMLCLATGGRWNEVANLKGEHVIGGKVIFMKTKNGKRRAVPIDSDLEADVKTKATGRLFYPNYMNARAVLKDIKPDLPNGQALHVLRHTFATHFMMNGGNIITLQRILGHATIQQTMVYAHFAPEFLQDAIRFNPLVGVSIKCPSNGTK</sequence>
<dbReference type="GeneID" id="93734987"/>
<dbReference type="Pfam" id="PF00589">
    <property type="entry name" value="Phage_integrase"/>
    <property type="match status" value="1"/>
</dbReference>
<dbReference type="RefSeq" id="WP_040264558.1">
    <property type="nucleotide sequence ID" value="NZ_CP050855.1"/>
</dbReference>
<name>A0A068YZX6_9GAMM</name>
<dbReference type="AlphaFoldDB" id="A0A068YZX6"/>
<dbReference type="GO" id="GO:0003677">
    <property type="term" value="F:DNA binding"/>
    <property type="evidence" value="ECO:0007669"/>
    <property type="project" value="UniProtKB-UniRule"/>
</dbReference>
<evidence type="ECO:0000259" key="5">
    <source>
        <dbReference type="PROSITE" id="PS51898"/>
    </source>
</evidence>
<evidence type="ECO:0000256" key="3">
    <source>
        <dbReference type="ARBA" id="ARBA00023172"/>
    </source>
</evidence>
<feature type="domain" description="Core-binding (CB)" evidence="6">
    <location>
        <begin position="59"/>
        <end position="141"/>
    </location>
</feature>
<dbReference type="PROSITE" id="PS51898">
    <property type="entry name" value="TYR_RECOMBINASE"/>
    <property type="match status" value="1"/>
</dbReference>
<dbReference type="Gene3D" id="1.10.150.130">
    <property type="match status" value="1"/>
</dbReference>
<dbReference type="GO" id="GO:0015074">
    <property type="term" value="P:DNA integration"/>
    <property type="evidence" value="ECO:0007669"/>
    <property type="project" value="UniProtKB-KW"/>
</dbReference>
<organism evidence="7 8">
    <name type="scientific">Serratia symbiotica</name>
    <dbReference type="NCBI Taxonomy" id="138074"/>
    <lineage>
        <taxon>Bacteria</taxon>
        <taxon>Pseudomonadati</taxon>
        <taxon>Pseudomonadota</taxon>
        <taxon>Gammaproteobacteria</taxon>
        <taxon>Enterobacterales</taxon>
        <taxon>Yersiniaceae</taxon>
        <taxon>Serratia</taxon>
    </lineage>
</organism>
<dbReference type="Gene3D" id="1.10.443.10">
    <property type="entry name" value="Intergrase catalytic core"/>
    <property type="match status" value="1"/>
</dbReference>
<dbReference type="EMBL" id="CP050855">
    <property type="protein sequence ID" value="QLH61700.1"/>
    <property type="molecule type" value="Genomic_DNA"/>
</dbReference>
<dbReference type="InterPro" id="IPR050090">
    <property type="entry name" value="Tyrosine_recombinase_XerCD"/>
</dbReference>
<keyword evidence="1" id="KW-0229">DNA integration</keyword>
<feature type="domain" description="Tyr recombinase" evidence="5">
    <location>
        <begin position="163"/>
        <end position="319"/>
    </location>
</feature>
<dbReference type="STRING" id="138074.SYMBAF_160330"/>
<gene>
    <name evidence="7" type="ORF">SYMBAF_00395</name>
</gene>
<dbReference type="PANTHER" id="PTHR30349">
    <property type="entry name" value="PHAGE INTEGRASE-RELATED"/>
    <property type="match status" value="1"/>
</dbReference>
<evidence type="ECO:0000259" key="6">
    <source>
        <dbReference type="PROSITE" id="PS51900"/>
    </source>
</evidence>
<dbReference type="InterPro" id="IPR002104">
    <property type="entry name" value="Integrase_catalytic"/>
</dbReference>
<evidence type="ECO:0000256" key="4">
    <source>
        <dbReference type="PROSITE-ProRule" id="PRU01248"/>
    </source>
</evidence>
<proteinExistence type="predicted"/>
<accession>A0A068YZX6</accession>
<dbReference type="PROSITE" id="PS51900">
    <property type="entry name" value="CB"/>
    <property type="match status" value="1"/>
</dbReference>
<dbReference type="PANTHER" id="PTHR30349:SF93">
    <property type="entry name" value="FELS-2 PROPHAGE PROTEIN"/>
    <property type="match status" value="1"/>
</dbReference>
<evidence type="ECO:0000256" key="1">
    <source>
        <dbReference type="ARBA" id="ARBA00022908"/>
    </source>
</evidence>
<reference evidence="7 8" key="1">
    <citation type="journal article" date="2014" name="Genome Announc.">
        <title>Whole-Genome Sequence of Serratia symbiotica Strain CWBI-2.3T, a Free-Living Symbiont of the Black Bean Aphid Aphis fabae.</title>
        <authorList>
            <person name="Foray V."/>
            <person name="Grigorescu A.S."/>
            <person name="Sabri A."/>
            <person name="Haubruge E."/>
            <person name="Lognay G."/>
            <person name="Francis F."/>
            <person name="Fauconnier M.L."/>
            <person name="Hance T."/>
            <person name="Thonart P."/>
        </authorList>
    </citation>
    <scope>NUCLEOTIDE SEQUENCE [LARGE SCALE GENOMIC DNA]</scope>
    <source>
        <strain evidence="7">CWBI-2.3</strain>
    </source>
</reference>
<dbReference type="InterPro" id="IPR013762">
    <property type="entry name" value="Integrase-like_cat_sf"/>
</dbReference>
<dbReference type="SUPFAM" id="SSF56349">
    <property type="entry name" value="DNA breaking-rejoining enzymes"/>
    <property type="match status" value="1"/>
</dbReference>
<protein>
    <submittedName>
        <fullName evidence="7">Tyrosine-type recombinase/integrase</fullName>
    </submittedName>
</protein>
<dbReference type="InterPro" id="IPR044068">
    <property type="entry name" value="CB"/>
</dbReference>
<dbReference type="CDD" id="cd00796">
    <property type="entry name" value="INT_Rci_Hp1_C"/>
    <property type="match status" value="1"/>
</dbReference>
<dbReference type="Proteomes" id="UP000042738">
    <property type="component" value="Chromosome"/>
</dbReference>
<dbReference type="Pfam" id="PF24624">
    <property type="entry name" value="Int_N"/>
    <property type="match status" value="1"/>
</dbReference>
<keyword evidence="2 4" id="KW-0238">DNA-binding</keyword>
<dbReference type="InterPro" id="IPR057084">
    <property type="entry name" value="Int_N"/>
</dbReference>
<evidence type="ECO:0000256" key="2">
    <source>
        <dbReference type="ARBA" id="ARBA00023125"/>
    </source>
</evidence>